<keyword evidence="1" id="KW-0472">Membrane</keyword>
<keyword evidence="3" id="KW-1185">Reference proteome</keyword>
<protein>
    <submittedName>
        <fullName evidence="2">Uncharacterized protein</fullName>
    </submittedName>
</protein>
<accession>A0ABY0R2A7</accession>
<proteinExistence type="predicted"/>
<evidence type="ECO:0000256" key="1">
    <source>
        <dbReference type="SAM" id="Phobius"/>
    </source>
</evidence>
<feature type="transmembrane region" description="Helical" evidence="1">
    <location>
        <begin position="9"/>
        <end position="30"/>
    </location>
</feature>
<keyword evidence="1" id="KW-1133">Transmembrane helix</keyword>
<keyword evidence="1" id="KW-0812">Transmembrane</keyword>
<sequence length="96" mass="11395">MGKFKVNNIVLVYFCVSWLIGILIIILVILKTQDDFVYDLLFLSAFNLIINLFSIILLFVLYYVFPENKTEFINSVILLFFNFPMLFVLYIFTMML</sequence>
<organism evidence="2 3">
    <name type="scientific">Chryseobacterium taihuense</name>
    <dbReference type="NCBI Taxonomy" id="1141221"/>
    <lineage>
        <taxon>Bacteria</taxon>
        <taxon>Pseudomonadati</taxon>
        <taxon>Bacteroidota</taxon>
        <taxon>Flavobacteriia</taxon>
        <taxon>Flavobacteriales</taxon>
        <taxon>Weeksellaceae</taxon>
        <taxon>Chryseobacterium group</taxon>
        <taxon>Chryseobacterium</taxon>
    </lineage>
</organism>
<feature type="transmembrane region" description="Helical" evidence="1">
    <location>
        <begin position="42"/>
        <end position="65"/>
    </location>
</feature>
<comment type="caution">
    <text evidence="2">The sequence shown here is derived from an EMBL/GenBank/DDBJ whole genome shotgun (WGS) entry which is preliminary data.</text>
</comment>
<feature type="transmembrane region" description="Helical" evidence="1">
    <location>
        <begin position="72"/>
        <end position="92"/>
    </location>
</feature>
<name>A0ABY0R2A7_9FLAO</name>
<evidence type="ECO:0000313" key="2">
    <source>
        <dbReference type="EMBL" id="SDM30659.1"/>
    </source>
</evidence>
<dbReference type="Proteomes" id="UP000199242">
    <property type="component" value="Unassembled WGS sequence"/>
</dbReference>
<gene>
    <name evidence="2" type="ORF">SAMN05216273_12131</name>
</gene>
<evidence type="ECO:0000313" key="3">
    <source>
        <dbReference type="Proteomes" id="UP000199242"/>
    </source>
</evidence>
<reference evidence="2 3" key="1">
    <citation type="submission" date="2016-10" db="EMBL/GenBank/DDBJ databases">
        <authorList>
            <person name="Varghese N."/>
            <person name="Submissions S."/>
        </authorList>
    </citation>
    <scope>NUCLEOTIDE SEQUENCE [LARGE SCALE GENOMIC DNA]</scope>
    <source>
        <strain evidence="2 3">CGMCC 1.10941</strain>
    </source>
</reference>
<dbReference type="EMBL" id="FNHD01000021">
    <property type="protein sequence ID" value="SDM30659.1"/>
    <property type="molecule type" value="Genomic_DNA"/>
</dbReference>